<protein>
    <recommendedName>
        <fullName evidence="1">DUF6630 domain-containing protein</fullName>
    </recommendedName>
</protein>
<evidence type="ECO:0000313" key="2">
    <source>
        <dbReference type="EMBL" id="EHP42357.1"/>
    </source>
</evidence>
<accession>H1S506</accession>
<sequence length="189" mass="20916">MLLWPASIGPLPFPVFPTCQKPMTTVLPSETQDAMRKLILLISLHDQDAADKYWTSFQHALARTETGCDGHMLLWPLTEAIGDAAGFYVEWKDAAALVRGVQALCDRAGLRVDWGVPEPLAAGFLARHDVPRLMAIAQVSLQAAGYTLWCWDTQADAYAGWMVRSADEPVLAELARHLHLMIDPADETY</sequence>
<organism evidence="2 3">
    <name type="scientific">Cupriavidus basilensis OR16</name>
    <dbReference type="NCBI Taxonomy" id="1127483"/>
    <lineage>
        <taxon>Bacteria</taxon>
        <taxon>Pseudomonadati</taxon>
        <taxon>Pseudomonadota</taxon>
        <taxon>Betaproteobacteria</taxon>
        <taxon>Burkholderiales</taxon>
        <taxon>Burkholderiaceae</taxon>
        <taxon>Cupriavidus</taxon>
    </lineage>
</organism>
<dbReference type="EMBL" id="AHJE01000035">
    <property type="protein sequence ID" value="EHP42357.1"/>
    <property type="molecule type" value="Genomic_DNA"/>
</dbReference>
<reference evidence="2 3" key="1">
    <citation type="journal article" date="2012" name="J. Bacteriol.">
        <title>De Novo Genome Project of Cupriavidus basilensis OR16.</title>
        <authorList>
            <person name="Cserhati M."/>
            <person name="Kriszt B."/>
            <person name="Szoboszlay S."/>
            <person name="Toth A."/>
            <person name="Szabo I."/>
            <person name="Tancsics A."/>
            <person name="Nagy I."/>
            <person name="Horvath B."/>
            <person name="Nagy I."/>
            <person name="Kukolya J."/>
        </authorList>
    </citation>
    <scope>NUCLEOTIDE SEQUENCE [LARGE SCALE GENOMIC DNA]</scope>
    <source>
        <strain evidence="2 3">OR16</strain>
    </source>
</reference>
<dbReference type="Pfam" id="PF20335">
    <property type="entry name" value="DUF6630"/>
    <property type="match status" value="1"/>
</dbReference>
<dbReference type="AlphaFoldDB" id="H1S506"/>
<evidence type="ECO:0000313" key="3">
    <source>
        <dbReference type="Proteomes" id="UP000005808"/>
    </source>
</evidence>
<proteinExistence type="predicted"/>
<gene>
    <name evidence="2" type="ORF">OR16_14509</name>
</gene>
<name>H1S506_9BURK</name>
<comment type="caution">
    <text evidence="2">The sequence shown here is derived from an EMBL/GenBank/DDBJ whole genome shotgun (WGS) entry which is preliminary data.</text>
</comment>
<dbReference type="InterPro" id="IPR046582">
    <property type="entry name" value="DUF6630"/>
</dbReference>
<evidence type="ECO:0000259" key="1">
    <source>
        <dbReference type="Pfam" id="PF20335"/>
    </source>
</evidence>
<feature type="domain" description="DUF6630" evidence="1">
    <location>
        <begin position="36"/>
        <end position="184"/>
    </location>
</feature>
<dbReference type="Proteomes" id="UP000005808">
    <property type="component" value="Unassembled WGS sequence"/>
</dbReference>
<dbReference type="PATRIC" id="fig|1127483.3.peg.2904"/>